<protein>
    <submittedName>
        <fullName evidence="1">Uncharacterized protein</fullName>
    </submittedName>
</protein>
<organism evidence="1 2">
    <name type="scientific">Exiguobacterium alkaliphilum</name>
    <dbReference type="NCBI Taxonomy" id="1428684"/>
    <lineage>
        <taxon>Bacteria</taxon>
        <taxon>Bacillati</taxon>
        <taxon>Bacillota</taxon>
        <taxon>Bacilli</taxon>
        <taxon>Bacillales</taxon>
        <taxon>Bacillales Family XII. Incertae Sedis</taxon>
        <taxon>Exiguobacterium</taxon>
    </lineage>
</organism>
<sequence length="64" mass="7310">MNEWETQMQRLLDGEIGEVTVPKEDFLTVRSLLVEKGWLFHVVGEAKHGGVTIYRRNEQAPAAE</sequence>
<evidence type="ECO:0000313" key="2">
    <source>
        <dbReference type="Proteomes" id="UP001206821"/>
    </source>
</evidence>
<gene>
    <name evidence="1" type="ORF">NQG31_02720</name>
</gene>
<keyword evidence="2" id="KW-1185">Reference proteome</keyword>
<comment type="caution">
    <text evidence="1">The sequence shown here is derived from an EMBL/GenBank/DDBJ whole genome shotgun (WGS) entry which is preliminary data.</text>
</comment>
<dbReference type="Proteomes" id="UP001206821">
    <property type="component" value="Unassembled WGS sequence"/>
</dbReference>
<reference evidence="1 2" key="1">
    <citation type="submission" date="2022-07" db="EMBL/GenBank/DDBJ databases">
        <title>Genomic and pangenome structural analysis of the polyextremophile Exiguobacterium.</title>
        <authorList>
            <person name="Shen L."/>
        </authorList>
    </citation>
    <scope>NUCLEOTIDE SEQUENCE [LARGE SCALE GENOMIC DNA]</scope>
    <source>
        <strain evidence="1 2">12_1</strain>
    </source>
</reference>
<accession>A0ABT2KV74</accession>
<name>A0ABT2KV74_9BACL</name>
<proteinExistence type="predicted"/>
<dbReference type="RefSeq" id="WP_034818007.1">
    <property type="nucleotide sequence ID" value="NZ_CP073101.1"/>
</dbReference>
<evidence type="ECO:0000313" key="1">
    <source>
        <dbReference type="EMBL" id="MCT4794438.1"/>
    </source>
</evidence>
<dbReference type="EMBL" id="JANIEK010000006">
    <property type="protein sequence ID" value="MCT4794438.1"/>
    <property type="molecule type" value="Genomic_DNA"/>
</dbReference>